<protein>
    <recommendedName>
        <fullName evidence="3">Cupin</fullName>
    </recommendedName>
</protein>
<dbReference type="PaxDb" id="411902-CLOBOL_00236"/>
<dbReference type="EMBL" id="ABCC02000002">
    <property type="protein sequence ID" value="EDP19399.1"/>
    <property type="molecule type" value="Genomic_DNA"/>
</dbReference>
<comment type="caution">
    <text evidence="1">The sequence shown here is derived from an EMBL/GenBank/DDBJ whole genome shotgun (WGS) entry which is preliminary data.</text>
</comment>
<gene>
    <name evidence="1" type="ORF">CLOBOL_00236</name>
</gene>
<dbReference type="Proteomes" id="UP000005396">
    <property type="component" value="Unassembled WGS sequence"/>
</dbReference>
<accession>A8RGV4</accession>
<evidence type="ECO:0000313" key="2">
    <source>
        <dbReference type="Proteomes" id="UP000005396"/>
    </source>
</evidence>
<evidence type="ECO:0000313" key="1">
    <source>
        <dbReference type="EMBL" id="EDP19399.1"/>
    </source>
</evidence>
<dbReference type="HOGENOM" id="CLU_143351_0_0_9"/>
<dbReference type="InterPro" id="IPR014710">
    <property type="entry name" value="RmlC-like_jellyroll"/>
</dbReference>
<proteinExistence type="predicted"/>
<organism evidence="1 2">
    <name type="scientific">Enterocloster bolteae (strain ATCC BAA-613 / DSM 15670 / CCUG 46953 / JCM 12243 / WAL 16351)</name>
    <name type="common">Clostridium bolteae</name>
    <dbReference type="NCBI Taxonomy" id="411902"/>
    <lineage>
        <taxon>Bacteria</taxon>
        <taxon>Bacillati</taxon>
        <taxon>Bacillota</taxon>
        <taxon>Clostridia</taxon>
        <taxon>Lachnospirales</taxon>
        <taxon>Lachnospiraceae</taxon>
        <taxon>Enterocloster</taxon>
    </lineage>
</organism>
<dbReference type="eggNOG" id="COG3194">
    <property type="taxonomic scope" value="Bacteria"/>
</dbReference>
<sequence>MIMRPDVYENNGEGILCVYKNEKWLVSIKNWKPDNDIDGIAHLEIHHSTDEQFILAAGKAILITAAKADDGFKIELTLMEQGKVYNVPAECWFYSITQKDTKMMYVQDSNCSMENSDFCDLSRDEIAYIQTNARRLFAQ</sequence>
<dbReference type="Gene3D" id="2.60.120.10">
    <property type="entry name" value="Jelly Rolls"/>
    <property type="match status" value="1"/>
</dbReference>
<evidence type="ECO:0008006" key="3">
    <source>
        <dbReference type="Google" id="ProtNLM"/>
    </source>
</evidence>
<name>A8RGV4_ENTBW</name>
<reference evidence="1 2" key="2">
    <citation type="submission" date="2007-09" db="EMBL/GenBank/DDBJ databases">
        <title>Draft genome sequence of Clostridium bolteae (ATCC BAA-613).</title>
        <authorList>
            <person name="Sudarsanam P."/>
            <person name="Ley R."/>
            <person name="Guruge J."/>
            <person name="Turnbaugh P.J."/>
            <person name="Mahowald M."/>
            <person name="Liep D."/>
            <person name="Gordon J."/>
        </authorList>
    </citation>
    <scope>NUCLEOTIDE SEQUENCE [LARGE SCALE GENOMIC DNA]</scope>
    <source>
        <strain evidence="2">ATCC BAA-613 / DSM 15670 / CCUG 46953 / JCM 12243 / WAL 16351</strain>
    </source>
</reference>
<dbReference type="AlphaFoldDB" id="A8RGV4"/>
<reference evidence="1 2" key="1">
    <citation type="submission" date="2007-08" db="EMBL/GenBank/DDBJ databases">
        <authorList>
            <person name="Fulton L."/>
            <person name="Clifton S."/>
            <person name="Fulton B."/>
            <person name="Xu J."/>
            <person name="Minx P."/>
            <person name="Pepin K.H."/>
            <person name="Johnson M."/>
            <person name="Thiruvilangam P."/>
            <person name="Bhonagiri V."/>
            <person name="Nash W.E."/>
            <person name="Mardis E.R."/>
            <person name="Wilson R.K."/>
        </authorList>
    </citation>
    <scope>NUCLEOTIDE SEQUENCE [LARGE SCALE GENOMIC DNA]</scope>
    <source>
        <strain evidence="2">ATCC BAA-613 / DSM 15670 / CCUG 46953 / JCM 12243 / WAL 16351</strain>
    </source>
</reference>